<protein>
    <submittedName>
        <fullName evidence="2">Uncharacterized protein</fullName>
    </submittedName>
</protein>
<dbReference type="Proteomes" id="UP000196218">
    <property type="component" value="Unassembled WGS sequence"/>
</dbReference>
<reference evidence="2 3" key="1">
    <citation type="submission" date="2016-04" db="EMBL/GenBank/DDBJ databases">
        <authorList>
            <person name="Peeters C."/>
        </authorList>
    </citation>
    <scope>NUCLEOTIDE SEQUENCE [LARGE SCALE GENOMIC DNA]</scope>
    <source>
        <strain evidence="2">LMG 29311</strain>
    </source>
</reference>
<name>A0ABD7LNQ9_9BURK</name>
<evidence type="ECO:0000313" key="2">
    <source>
        <dbReference type="EMBL" id="SAK23291.1"/>
    </source>
</evidence>
<sequence length="75" mass="8974">MYWYDVVKRDLRHARNAIQILRTRQGQFVPGTLIADPNYWNTRILSIRDLAQRHNYLPLVLEADELIAEIKRLQN</sequence>
<dbReference type="EMBL" id="FKJW01000003">
    <property type="protein sequence ID" value="SAK14390.1"/>
    <property type="molecule type" value="Genomic_DNA"/>
</dbReference>
<evidence type="ECO:0000313" key="3">
    <source>
        <dbReference type="Proteomes" id="UP000196218"/>
    </source>
</evidence>
<organism evidence="2 3">
    <name type="scientific">Burkholderia multivorans</name>
    <dbReference type="NCBI Taxonomy" id="87883"/>
    <lineage>
        <taxon>Bacteria</taxon>
        <taxon>Pseudomonadati</taxon>
        <taxon>Pseudomonadota</taxon>
        <taxon>Betaproteobacteria</taxon>
        <taxon>Burkholderiales</taxon>
        <taxon>Burkholderiaceae</taxon>
        <taxon>Burkholderia</taxon>
        <taxon>Burkholderia cepacia complex</taxon>
    </lineage>
</organism>
<dbReference type="AlphaFoldDB" id="A0ABD7LNQ9"/>
<dbReference type="EMBL" id="FKJW01000003">
    <property type="protein sequence ID" value="SAK23291.1"/>
    <property type="molecule type" value="Genomic_DNA"/>
</dbReference>
<gene>
    <name evidence="1" type="ORF">UA18_00996</name>
    <name evidence="2" type="ORF">UA18_03199</name>
</gene>
<comment type="caution">
    <text evidence="2">The sequence shown here is derived from an EMBL/GenBank/DDBJ whole genome shotgun (WGS) entry which is preliminary data.</text>
</comment>
<evidence type="ECO:0000313" key="1">
    <source>
        <dbReference type="EMBL" id="SAK14390.1"/>
    </source>
</evidence>
<proteinExistence type="predicted"/>
<accession>A0ABD7LNQ9</accession>